<accession>A0A0A9IY45</accession>
<protein>
    <submittedName>
        <fullName evidence="1">DnaJ subfamily C member 8</fullName>
    </submittedName>
</protein>
<sequence>MHLGQYYVHYRSSIMQCSLEIDDDLVNVEPFICSYLPIMRRILIT</sequence>
<proteinExistence type="predicted"/>
<organism evidence="1">
    <name type="scientific">Arundo donax</name>
    <name type="common">Giant reed</name>
    <name type="synonym">Donax arundinaceus</name>
    <dbReference type="NCBI Taxonomy" id="35708"/>
    <lineage>
        <taxon>Eukaryota</taxon>
        <taxon>Viridiplantae</taxon>
        <taxon>Streptophyta</taxon>
        <taxon>Embryophyta</taxon>
        <taxon>Tracheophyta</taxon>
        <taxon>Spermatophyta</taxon>
        <taxon>Magnoliopsida</taxon>
        <taxon>Liliopsida</taxon>
        <taxon>Poales</taxon>
        <taxon>Poaceae</taxon>
        <taxon>PACMAD clade</taxon>
        <taxon>Arundinoideae</taxon>
        <taxon>Arundineae</taxon>
        <taxon>Arundo</taxon>
    </lineage>
</organism>
<dbReference type="AlphaFoldDB" id="A0A0A9IY45"/>
<name>A0A0A9IY45_ARUDO</name>
<dbReference type="EMBL" id="GBRH01219219">
    <property type="protein sequence ID" value="JAD78676.1"/>
    <property type="molecule type" value="Transcribed_RNA"/>
</dbReference>
<reference evidence="1" key="2">
    <citation type="journal article" date="2015" name="Data Brief">
        <title>Shoot transcriptome of the giant reed, Arundo donax.</title>
        <authorList>
            <person name="Barrero R.A."/>
            <person name="Guerrero F.D."/>
            <person name="Moolhuijzen P."/>
            <person name="Goolsby J.A."/>
            <person name="Tidwell J."/>
            <person name="Bellgard S.E."/>
            <person name="Bellgard M.I."/>
        </authorList>
    </citation>
    <scope>NUCLEOTIDE SEQUENCE</scope>
    <source>
        <tissue evidence="1">Shoot tissue taken approximately 20 cm above the soil surface</tissue>
    </source>
</reference>
<evidence type="ECO:0000313" key="1">
    <source>
        <dbReference type="EMBL" id="JAD78676.1"/>
    </source>
</evidence>
<reference evidence="1" key="1">
    <citation type="submission" date="2014-09" db="EMBL/GenBank/DDBJ databases">
        <authorList>
            <person name="Magalhaes I.L.F."/>
            <person name="Oliveira U."/>
            <person name="Santos F.R."/>
            <person name="Vidigal T.H.D.A."/>
            <person name="Brescovit A.D."/>
            <person name="Santos A.J."/>
        </authorList>
    </citation>
    <scope>NUCLEOTIDE SEQUENCE</scope>
    <source>
        <tissue evidence="1">Shoot tissue taken approximately 20 cm above the soil surface</tissue>
    </source>
</reference>